<dbReference type="EC" id="2.3.1.47" evidence="11"/>
<keyword evidence="13" id="KW-0012">Acyltransferase</keyword>
<dbReference type="InterPro" id="IPR015421">
    <property type="entry name" value="PyrdxlP-dep_Trfase_major"/>
</dbReference>
<keyword evidence="7" id="KW-0093">Biotin biosynthesis</keyword>
<comment type="similarity">
    <text evidence="4 11">Belongs to the class-II pyridoxal-phosphate-dependent aminotransferase family. BioF subfamily.</text>
</comment>
<evidence type="ECO:0000256" key="5">
    <source>
        <dbReference type="ARBA" id="ARBA00011738"/>
    </source>
</evidence>
<keyword evidence="6 11" id="KW-0808">Transferase</keyword>
<dbReference type="GO" id="GO:0008710">
    <property type="term" value="F:8-amino-7-oxononanoate synthase activity"/>
    <property type="evidence" value="ECO:0007669"/>
    <property type="project" value="UniProtKB-UniRule"/>
</dbReference>
<evidence type="ECO:0000256" key="8">
    <source>
        <dbReference type="ARBA" id="ARBA00022898"/>
    </source>
</evidence>
<dbReference type="RefSeq" id="WP_168572041.1">
    <property type="nucleotide sequence ID" value="NZ_CP051167.1"/>
</dbReference>
<dbReference type="InterPro" id="IPR004839">
    <property type="entry name" value="Aminotransferase_I/II_large"/>
</dbReference>
<evidence type="ECO:0000256" key="11">
    <source>
        <dbReference type="RuleBase" id="RU003693"/>
    </source>
</evidence>
<evidence type="ECO:0000256" key="2">
    <source>
        <dbReference type="ARBA" id="ARBA00002513"/>
    </source>
</evidence>
<dbReference type="InterPro" id="IPR004723">
    <property type="entry name" value="AONS_Archaea/Proteobacteria"/>
</dbReference>
<comment type="subunit">
    <text evidence="5 11">Homodimer.</text>
</comment>
<dbReference type="Pfam" id="PF00155">
    <property type="entry name" value="Aminotran_1_2"/>
    <property type="match status" value="1"/>
</dbReference>
<evidence type="ECO:0000256" key="9">
    <source>
        <dbReference type="ARBA" id="ARBA00047715"/>
    </source>
</evidence>
<keyword evidence="8 10" id="KW-0663">Pyridoxal phosphate</keyword>
<dbReference type="Gene3D" id="3.40.640.10">
    <property type="entry name" value="Type I PLP-dependent aspartate aminotransferase-like (Major domain)"/>
    <property type="match status" value="1"/>
</dbReference>
<dbReference type="Gene3D" id="3.90.1150.10">
    <property type="entry name" value="Aspartate Aminotransferase, domain 1"/>
    <property type="match status" value="1"/>
</dbReference>
<dbReference type="InterPro" id="IPR015424">
    <property type="entry name" value="PyrdxlP-dep_Trfase"/>
</dbReference>
<gene>
    <name evidence="13" type="primary">bioF</name>
    <name evidence="13" type="ORF">HCG48_23450</name>
</gene>
<dbReference type="EMBL" id="CP051167">
    <property type="protein sequence ID" value="QIZ73909.1"/>
    <property type="molecule type" value="Genomic_DNA"/>
</dbReference>
<dbReference type="GO" id="GO:0030170">
    <property type="term" value="F:pyridoxal phosphate binding"/>
    <property type="evidence" value="ECO:0007669"/>
    <property type="project" value="InterPro"/>
</dbReference>
<comment type="function">
    <text evidence="2 11">Catalyzes the decarboxylative condensation of pimeloyl-[acyl-carrier protein] and L-alanine to produce 8-amino-7-oxononanoate (AON), [acyl-carrier protein], and carbon dioxide.</text>
</comment>
<feature type="domain" description="Aminotransferase class I/classII large" evidence="12">
    <location>
        <begin position="42"/>
        <end position="382"/>
    </location>
</feature>
<dbReference type="Proteomes" id="UP000500857">
    <property type="component" value="Chromosome"/>
</dbReference>
<evidence type="ECO:0000256" key="7">
    <source>
        <dbReference type="ARBA" id="ARBA00022756"/>
    </source>
</evidence>
<evidence type="ECO:0000256" key="3">
    <source>
        <dbReference type="ARBA" id="ARBA00004746"/>
    </source>
</evidence>
<sequence length="391" mass="41879">MPNDPYIWIDRALDAIHRANWYRSPQAISAPGAVVEIQGQRLLNFASNDYLGLAGDRRLVEAAVAATRTYGTGTTGSRLITGHRPLHRELERAIADLKQTEDALVFSSGYLANLGTIAALVGKRDLILGDRYNHSSLKNGAILSGATAIDYPHAELPALRELLSQHRDQYRRCLLVTDSIFSMDGDLAPLPALLDLADEFSCMLLVDEAHATGVLGATGAGAIEACGGRERPSIQMGTLSKALGSLGGYVAGSRQAIDFLRNRAPTWIYTTGLSPADTAAAIAAIAIVRDEPERRARLWQNVASLKQGLERAGIEGVLPSDSPIICIQMRDAATVLEAGRLLKKAGILVAAVRPPTVPTSRLRLTVMASHTPEQCAALVDRLKGLKERGLG</sequence>
<protein>
    <recommendedName>
        <fullName evidence="11">8-amino-7-ketopelargonate synthase</fullName>
        <ecNumber evidence="11">2.3.1.47</ecNumber>
    </recommendedName>
</protein>
<dbReference type="NCBIfam" id="TIGR00858">
    <property type="entry name" value="bioF"/>
    <property type="match status" value="1"/>
</dbReference>
<dbReference type="InterPro" id="IPR001917">
    <property type="entry name" value="Aminotrans_II_pyridoxalP_BS"/>
</dbReference>
<dbReference type="InterPro" id="IPR050087">
    <property type="entry name" value="AON_synthase_class-II"/>
</dbReference>
<accession>A0A6H1U8D1</accession>
<keyword evidence="14" id="KW-1185">Reference proteome</keyword>
<evidence type="ECO:0000256" key="1">
    <source>
        <dbReference type="ARBA" id="ARBA00001933"/>
    </source>
</evidence>
<dbReference type="GO" id="GO:0009102">
    <property type="term" value="P:biotin biosynthetic process"/>
    <property type="evidence" value="ECO:0007669"/>
    <property type="project" value="UniProtKB-UniRule"/>
</dbReference>
<evidence type="ECO:0000256" key="4">
    <source>
        <dbReference type="ARBA" id="ARBA00010008"/>
    </source>
</evidence>
<reference evidence="13 14" key="1">
    <citation type="submission" date="2020-04" db="EMBL/GenBank/DDBJ databases">
        <authorList>
            <person name="Basu S."/>
            <person name="Maruthanayagam V."/>
            <person name="Chakraborty S."/>
            <person name="Pramanik A."/>
            <person name="Mukherjee J."/>
            <person name="Brink B."/>
        </authorList>
    </citation>
    <scope>NUCLEOTIDE SEQUENCE [LARGE SCALE GENOMIC DNA]</scope>
    <source>
        <strain evidence="13 14">AP17</strain>
    </source>
</reference>
<dbReference type="InterPro" id="IPR015422">
    <property type="entry name" value="PyrdxlP-dep_Trfase_small"/>
</dbReference>
<comment type="cofactor">
    <cofactor evidence="1 10 11">
        <name>pyridoxal 5'-phosphate</name>
        <dbReference type="ChEBI" id="CHEBI:597326"/>
    </cofactor>
</comment>
<dbReference type="AlphaFoldDB" id="A0A6H1U8D1"/>
<evidence type="ECO:0000256" key="6">
    <source>
        <dbReference type="ARBA" id="ARBA00022679"/>
    </source>
</evidence>
<comment type="catalytic activity">
    <reaction evidence="9 11">
        <text>6-carboxyhexanoyl-[ACP] + L-alanine + H(+) = (8S)-8-amino-7-oxononanoate + holo-[ACP] + CO2</text>
        <dbReference type="Rhea" id="RHEA:42288"/>
        <dbReference type="Rhea" id="RHEA-COMP:9685"/>
        <dbReference type="Rhea" id="RHEA-COMP:9955"/>
        <dbReference type="ChEBI" id="CHEBI:15378"/>
        <dbReference type="ChEBI" id="CHEBI:16526"/>
        <dbReference type="ChEBI" id="CHEBI:57972"/>
        <dbReference type="ChEBI" id="CHEBI:64479"/>
        <dbReference type="ChEBI" id="CHEBI:78846"/>
        <dbReference type="ChEBI" id="CHEBI:149468"/>
        <dbReference type="EC" id="2.3.1.47"/>
    </reaction>
</comment>
<name>A0A6H1U8D1_9CYAN</name>
<evidence type="ECO:0000256" key="10">
    <source>
        <dbReference type="PIRSR" id="PIRSR604723-51"/>
    </source>
</evidence>
<dbReference type="UniPathway" id="UPA00078"/>
<dbReference type="PROSITE" id="PS00599">
    <property type="entry name" value="AA_TRANSFER_CLASS_2"/>
    <property type="match status" value="1"/>
</dbReference>
<organism evidence="13 14">
    <name type="scientific">Oxynema aestuarii AP17</name>
    <dbReference type="NCBI Taxonomy" id="2064643"/>
    <lineage>
        <taxon>Bacteria</taxon>
        <taxon>Bacillati</taxon>
        <taxon>Cyanobacteriota</taxon>
        <taxon>Cyanophyceae</taxon>
        <taxon>Oscillatoriophycideae</taxon>
        <taxon>Oscillatoriales</taxon>
        <taxon>Oscillatoriaceae</taxon>
        <taxon>Oxynema</taxon>
        <taxon>Oxynema aestuarii</taxon>
    </lineage>
</organism>
<dbReference type="PANTHER" id="PTHR13693">
    <property type="entry name" value="CLASS II AMINOTRANSFERASE/8-AMINO-7-OXONONANOATE SYNTHASE"/>
    <property type="match status" value="1"/>
</dbReference>
<proteinExistence type="inferred from homology"/>
<feature type="modified residue" description="N6-(pyridoxal phosphate)lysine" evidence="10">
    <location>
        <position position="241"/>
    </location>
</feature>
<comment type="pathway">
    <text evidence="3 11">Cofactor biosynthesis; biotin biosynthesis.</text>
</comment>
<evidence type="ECO:0000259" key="12">
    <source>
        <dbReference type="Pfam" id="PF00155"/>
    </source>
</evidence>
<evidence type="ECO:0000313" key="13">
    <source>
        <dbReference type="EMBL" id="QIZ73909.1"/>
    </source>
</evidence>
<dbReference type="SUPFAM" id="SSF53383">
    <property type="entry name" value="PLP-dependent transferases"/>
    <property type="match status" value="1"/>
</dbReference>
<dbReference type="KEGG" id="oxy:HCG48_23450"/>
<evidence type="ECO:0000313" key="14">
    <source>
        <dbReference type="Proteomes" id="UP000500857"/>
    </source>
</evidence>
<dbReference type="PANTHER" id="PTHR13693:SF100">
    <property type="entry name" value="8-AMINO-7-OXONONANOATE SYNTHASE"/>
    <property type="match status" value="1"/>
</dbReference>